<sequence length="714" mass="78034">MGTFSTPLQNGSSRPPISEETQQSPTPTAAPSPRALRRLVLRQRLLSLLSSLGPLLPPLLILLSLTLFLCLPTPTPPIAKRTYVDENALQPASANVYWEWDDVGLCDELAREIREEVQWKSEMDRAKWVRGKLIGFGLDPHEQEWAFALPGGRSKEGANAYARWWSPRGDGREAMVISASWESRWDGSDDPDASSDSNDSGSPRPEGPRINVRGVATVLGLARHLTTHARSHWSKDLIFLISSGHLEGAHAFTQAYYGLTSPNLRRDEVQAAQGAMLWNAVGVDYPSDSFESLAVLHTGIDGQVPNLDVVNTLGRVADIMGRVPVRLPGTDVDFKDAIDGEHGGGWGWLGRLLEDELHWGWRGVAKYRKAALNILSQLGGLAASFPEGPHALLLRHHVDAITLYATPARGPYGFWHMGRILVSQVTSYSNLIERLHHSQFFYLLGIGPDWFVQLGIYLPVALLVSVALTLAGIGRWSAEGRRARLDALSRPVGTALLAMVACHLVGYVALMVFTSSDVYAAGGSLGVMQRQAAQFNSILVGGAFLVLAATTLMGGSDAPSPWQRRTRRVGHLVHAFTLLHAGAIIAVLSVLNWSAAVVLGFLIMGPLYLLPVSKADGDTRQLRRWGTAVLALVAIFALLPWNLALLLDIITKRYGSSLYFSQLLSWPLRFDVEYLLTKAWYQHHILATSCLPLVAMAYTPLLIQAGLALVLTAV</sequence>
<accession>A0A316UI15</accession>
<keyword evidence="2" id="KW-0812">Transmembrane</keyword>
<dbReference type="GeneID" id="37029700"/>
<feature type="transmembrane region" description="Helical" evidence="2">
    <location>
        <begin position="492"/>
        <end position="513"/>
    </location>
</feature>
<gene>
    <name evidence="3" type="ORF">BDZ90DRAFT_256130</name>
</gene>
<dbReference type="Pfam" id="PF04114">
    <property type="entry name" value="Gaa1"/>
    <property type="match status" value="1"/>
</dbReference>
<feature type="transmembrane region" description="Helical" evidence="2">
    <location>
        <begin position="685"/>
        <end position="711"/>
    </location>
</feature>
<feature type="transmembrane region" description="Helical" evidence="2">
    <location>
        <begin position="45"/>
        <end position="69"/>
    </location>
</feature>
<dbReference type="AlphaFoldDB" id="A0A316UI15"/>
<evidence type="ECO:0000256" key="1">
    <source>
        <dbReference type="SAM" id="MobiDB-lite"/>
    </source>
</evidence>
<evidence type="ECO:0000313" key="4">
    <source>
        <dbReference type="Proteomes" id="UP000245884"/>
    </source>
</evidence>
<feature type="compositionally biased region" description="Low complexity" evidence="1">
    <location>
        <begin position="194"/>
        <end position="203"/>
    </location>
</feature>
<keyword evidence="2" id="KW-1133">Transmembrane helix</keyword>
<reference evidence="3 4" key="1">
    <citation type="journal article" date="2018" name="Mol. Biol. Evol.">
        <title>Broad Genomic Sampling Reveals a Smut Pathogenic Ancestry of the Fungal Clade Ustilaginomycotina.</title>
        <authorList>
            <person name="Kijpornyongpan T."/>
            <person name="Mondo S.J."/>
            <person name="Barry K."/>
            <person name="Sandor L."/>
            <person name="Lee J."/>
            <person name="Lipzen A."/>
            <person name="Pangilinan J."/>
            <person name="LaButti K."/>
            <person name="Hainaut M."/>
            <person name="Henrissat B."/>
            <person name="Grigoriev I.V."/>
            <person name="Spatafora J.W."/>
            <person name="Aime M.C."/>
        </authorList>
    </citation>
    <scope>NUCLEOTIDE SEQUENCE [LARGE SCALE GENOMIC DNA]</scope>
    <source>
        <strain evidence="3 4">MCA 5214</strain>
    </source>
</reference>
<dbReference type="OrthoDB" id="445301at2759"/>
<keyword evidence="4" id="KW-1185">Reference proteome</keyword>
<feature type="region of interest" description="Disordered" evidence="1">
    <location>
        <begin position="1"/>
        <end position="33"/>
    </location>
</feature>
<evidence type="ECO:0000256" key="2">
    <source>
        <dbReference type="SAM" id="Phobius"/>
    </source>
</evidence>
<keyword evidence="2" id="KW-0472">Membrane</keyword>
<dbReference type="GO" id="GO:0042765">
    <property type="term" value="C:GPI-anchor transamidase complex"/>
    <property type="evidence" value="ECO:0007669"/>
    <property type="project" value="InterPro"/>
</dbReference>
<dbReference type="RefSeq" id="XP_025359524.1">
    <property type="nucleotide sequence ID" value="XM_025507877.1"/>
</dbReference>
<dbReference type="EMBL" id="KZ819678">
    <property type="protein sequence ID" value="PWN24912.1"/>
    <property type="molecule type" value="Genomic_DNA"/>
</dbReference>
<name>A0A316UI15_9BASI</name>
<feature type="transmembrane region" description="Helical" evidence="2">
    <location>
        <begin position="533"/>
        <end position="554"/>
    </location>
</feature>
<proteinExistence type="predicted"/>
<feature type="region of interest" description="Disordered" evidence="1">
    <location>
        <begin position="183"/>
        <end position="210"/>
    </location>
</feature>
<dbReference type="Gene3D" id="3.40.630.10">
    <property type="entry name" value="Zn peptidases"/>
    <property type="match status" value="1"/>
</dbReference>
<feature type="transmembrane region" description="Helical" evidence="2">
    <location>
        <begin position="450"/>
        <end position="471"/>
    </location>
</feature>
<protein>
    <recommendedName>
        <fullName evidence="5">Gaa1-domain-containing protein</fullName>
    </recommendedName>
</protein>
<dbReference type="GO" id="GO:0016255">
    <property type="term" value="P:attachment of GPI anchor to protein"/>
    <property type="evidence" value="ECO:0007669"/>
    <property type="project" value="TreeGrafter"/>
</dbReference>
<feature type="compositionally biased region" description="Polar residues" evidence="1">
    <location>
        <begin position="1"/>
        <end position="15"/>
    </location>
</feature>
<feature type="transmembrane region" description="Helical" evidence="2">
    <location>
        <begin position="575"/>
        <end position="605"/>
    </location>
</feature>
<organism evidence="3 4">
    <name type="scientific">Jaminaea rosea</name>
    <dbReference type="NCBI Taxonomy" id="1569628"/>
    <lineage>
        <taxon>Eukaryota</taxon>
        <taxon>Fungi</taxon>
        <taxon>Dikarya</taxon>
        <taxon>Basidiomycota</taxon>
        <taxon>Ustilaginomycotina</taxon>
        <taxon>Exobasidiomycetes</taxon>
        <taxon>Microstromatales</taxon>
        <taxon>Microstromatales incertae sedis</taxon>
        <taxon>Jaminaea</taxon>
    </lineage>
</organism>
<evidence type="ECO:0008006" key="5">
    <source>
        <dbReference type="Google" id="ProtNLM"/>
    </source>
</evidence>
<feature type="compositionally biased region" description="Low complexity" evidence="1">
    <location>
        <begin position="21"/>
        <end position="33"/>
    </location>
</feature>
<dbReference type="InterPro" id="IPR007246">
    <property type="entry name" value="Gaa1"/>
</dbReference>
<feature type="transmembrane region" description="Helical" evidence="2">
    <location>
        <begin position="625"/>
        <end position="647"/>
    </location>
</feature>
<evidence type="ECO:0000313" key="3">
    <source>
        <dbReference type="EMBL" id="PWN24912.1"/>
    </source>
</evidence>
<dbReference type="PANTHER" id="PTHR13304">
    <property type="entry name" value="GLYCOSYLPHOSPHATIDYLINOSITOL ANCHOR ATTACHMENT 1 PROTEIN"/>
    <property type="match status" value="1"/>
</dbReference>
<dbReference type="PANTHER" id="PTHR13304:SF0">
    <property type="entry name" value="GLYCOSYLPHOSPHATIDYLINOSITOL ANCHOR ATTACHMENT 1 PROTEIN"/>
    <property type="match status" value="1"/>
</dbReference>
<dbReference type="STRING" id="1569628.A0A316UI15"/>
<dbReference type="Proteomes" id="UP000245884">
    <property type="component" value="Unassembled WGS sequence"/>
</dbReference>